<organism evidence="1 2">
    <name type="scientific">Neoroseomonas lacus</name>
    <dbReference type="NCBI Taxonomy" id="287609"/>
    <lineage>
        <taxon>Bacteria</taxon>
        <taxon>Pseudomonadati</taxon>
        <taxon>Pseudomonadota</taxon>
        <taxon>Alphaproteobacteria</taxon>
        <taxon>Acetobacterales</taxon>
        <taxon>Acetobacteraceae</taxon>
        <taxon>Neoroseomonas</taxon>
    </lineage>
</organism>
<sequence>MLEKLTDPANVHISTPSQHALKLIEALLEREQQPVVCEVGIGIGATTAAICRLLANRGTYHLFDYSSRLDDLKPDLDGLGFTNVVYHGNSRRKLDSYNWALAQMLLARRAAGGAVPVFDFVFLDGAHAFHHDAPAALLLKDLLKPGGVILFDDYDWSFAISPTMNPAVFPQILEVYTDEQIKTPHVRLICDLFMDHDPDYQKVDIGYRSHEHRRAYRKLGPKEPRPA</sequence>
<accession>A0A917NR08</accession>
<evidence type="ECO:0000313" key="1">
    <source>
        <dbReference type="EMBL" id="GGJ20146.1"/>
    </source>
</evidence>
<dbReference type="AlphaFoldDB" id="A0A917NR08"/>
<dbReference type="Proteomes" id="UP000661507">
    <property type="component" value="Unassembled WGS sequence"/>
</dbReference>
<keyword evidence="2" id="KW-1185">Reference proteome</keyword>
<evidence type="ECO:0000313" key="2">
    <source>
        <dbReference type="Proteomes" id="UP000661507"/>
    </source>
</evidence>
<protein>
    <submittedName>
        <fullName evidence="1">Uncharacterized protein</fullName>
    </submittedName>
</protein>
<dbReference type="InterPro" id="IPR029063">
    <property type="entry name" value="SAM-dependent_MTases_sf"/>
</dbReference>
<dbReference type="Gene3D" id="3.40.50.150">
    <property type="entry name" value="Vaccinia Virus protein VP39"/>
    <property type="match status" value="1"/>
</dbReference>
<dbReference type="EMBL" id="BMKW01000007">
    <property type="protein sequence ID" value="GGJ20146.1"/>
    <property type="molecule type" value="Genomic_DNA"/>
</dbReference>
<dbReference type="Pfam" id="PF13578">
    <property type="entry name" value="Methyltransf_24"/>
    <property type="match status" value="1"/>
</dbReference>
<dbReference type="SUPFAM" id="SSF53335">
    <property type="entry name" value="S-adenosyl-L-methionine-dependent methyltransferases"/>
    <property type="match status" value="1"/>
</dbReference>
<name>A0A917NR08_9PROT</name>
<comment type="caution">
    <text evidence="1">The sequence shown here is derived from an EMBL/GenBank/DDBJ whole genome shotgun (WGS) entry which is preliminary data.</text>
</comment>
<proteinExistence type="predicted"/>
<reference evidence="1" key="1">
    <citation type="journal article" date="2014" name="Int. J. Syst. Evol. Microbiol.">
        <title>Complete genome sequence of Corynebacterium casei LMG S-19264T (=DSM 44701T), isolated from a smear-ripened cheese.</title>
        <authorList>
            <consortium name="US DOE Joint Genome Institute (JGI-PGF)"/>
            <person name="Walter F."/>
            <person name="Albersmeier A."/>
            <person name="Kalinowski J."/>
            <person name="Ruckert C."/>
        </authorList>
    </citation>
    <scope>NUCLEOTIDE SEQUENCE</scope>
    <source>
        <strain evidence="1">CGMCC 1.3617</strain>
    </source>
</reference>
<gene>
    <name evidence="1" type="ORF">GCM10011320_29340</name>
</gene>
<reference evidence="1" key="2">
    <citation type="submission" date="2020-09" db="EMBL/GenBank/DDBJ databases">
        <authorList>
            <person name="Sun Q."/>
            <person name="Zhou Y."/>
        </authorList>
    </citation>
    <scope>NUCLEOTIDE SEQUENCE</scope>
    <source>
        <strain evidence="1">CGMCC 1.3617</strain>
    </source>
</reference>